<dbReference type="PIRSF" id="PIRSF028141">
    <property type="entry name" value="C-di-GMP_BP_PA4608"/>
    <property type="match status" value="1"/>
</dbReference>
<dbReference type="InterPro" id="IPR027021">
    <property type="entry name" value="C-di-GMP_BP_PA4608"/>
</dbReference>
<comment type="subunit">
    <text evidence="1">Monomer in both c-di-GMP-bound and free forms.</text>
</comment>
<evidence type="ECO:0000313" key="3">
    <source>
        <dbReference type="EMBL" id="AIR89400.1"/>
    </source>
</evidence>
<feature type="domain" description="PilZ" evidence="2">
    <location>
        <begin position="6"/>
        <end position="102"/>
    </location>
</feature>
<comment type="function">
    <text evidence="1">Binds the second messenger bis-(3'-5') cyclic dimeric guanosine monophosphate (c-di-GMP). Can bind two c-di-GMP molecules per monomer. May play a role in bacterial second-messenger regulated processes. Binding to c-di-GMP induces a conformational change of the C- and N-termini resulting in the exposure of a highly negative surface on one side of the protein to a possible effector protein.</text>
</comment>
<dbReference type="GO" id="GO:0035438">
    <property type="term" value="F:cyclic-di-GMP binding"/>
    <property type="evidence" value="ECO:0007669"/>
    <property type="project" value="InterPro"/>
</dbReference>
<dbReference type="Pfam" id="PF07238">
    <property type="entry name" value="PilZ"/>
    <property type="match status" value="1"/>
</dbReference>
<dbReference type="EMBL" id="CP009455">
    <property type="protein sequence ID" value="AIR89400.1"/>
    <property type="molecule type" value="Genomic_DNA"/>
</dbReference>
<protein>
    <recommendedName>
        <fullName evidence="1">Cyclic diguanosine monophosphate-binding protein</fullName>
        <shortName evidence="1">c-di-GMP-binding protein</shortName>
    </recommendedName>
    <alternativeName>
        <fullName evidence="1">Pilz domain-containing protein</fullName>
    </alternativeName>
</protein>
<evidence type="ECO:0000313" key="4">
    <source>
        <dbReference type="Proteomes" id="UP000029493"/>
    </source>
</evidence>
<accession>A0A089WJ97</accession>
<gene>
    <name evidence="3" type="ORF">LK03_08970</name>
</gene>
<dbReference type="AlphaFoldDB" id="A0A089WJ97"/>
<evidence type="ECO:0000256" key="1">
    <source>
        <dbReference type="PIRNR" id="PIRNR028141"/>
    </source>
</evidence>
<keyword evidence="1" id="KW-0547">Nucleotide-binding</keyword>
<sequence>MSGHQQRRRFQRIPFDASTELCQDDRCWPVSLLDLSLKGVLIAAPDDWDADRERPFQATVHLATDAVMRMQVELRHHEGKRLGFHCLVMDIDSISHLHRLVELNLADGVAMQCEPGELIED</sequence>
<dbReference type="SUPFAM" id="SSF141371">
    <property type="entry name" value="PilZ domain-like"/>
    <property type="match status" value="1"/>
</dbReference>
<organism evidence="3 4">
    <name type="scientific">Pseudomonas cremoricolorata</name>
    <dbReference type="NCBI Taxonomy" id="157783"/>
    <lineage>
        <taxon>Bacteria</taxon>
        <taxon>Pseudomonadati</taxon>
        <taxon>Pseudomonadota</taxon>
        <taxon>Gammaproteobacteria</taxon>
        <taxon>Pseudomonadales</taxon>
        <taxon>Pseudomonadaceae</taxon>
        <taxon>Pseudomonas</taxon>
    </lineage>
</organism>
<evidence type="ECO:0000259" key="2">
    <source>
        <dbReference type="Pfam" id="PF07238"/>
    </source>
</evidence>
<proteinExistence type="predicted"/>
<dbReference type="InterPro" id="IPR009875">
    <property type="entry name" value="PilZ_domain"/>
</dbReference>
<keyword evidence="1" id="KW-0973">c-di-GMP</keyword>
<dbReference type="RefSeq" id="WP_038411990.1">
    <property type="nucleotide sequence ID" value="NZ_CP009455.1"/>
</dbReference>
<dbReference type="Gene3D" id="2.40.10.220">
    <property type="entry name" value="predicted glycosyltransferase like domains"/>
    <property type="match status" value="1"/>
</dbReference>
<reference evidence="3 4" key="1">
    <citation type="submission" date="2014-09" db="EMBL/GenBank/DDBJ databases">
        <authorList>
            <person name="Chan K.-G."/>
        </authorList>
    </citation>
    <scope>NUCLEOTIDE SEQUENCE [LARGE SCALE GENOMIC DNA]</scope>
    <source>
        <strain evidence="3 4">ND07</strain>
    </source>
</reference>
<dbReference type="KEGG" id="psw:LK03_08970"/>
<name>A0A089WJ97_9PSED</name>
<dbReference type="OrthoDB" id="5298508at2"/>
<dbReference type="Proteomes" id="UP000029493">
    <property type="component" value="Chromosome"/>
</dbReference>
<keyword evidence="4" id="KW-1185">Reference proteome</keyword>
<dbReference type="STRING" id="157783.LK03_08970"/>
<dbReference type="eggNOG" id="ENOG5032YUI">
    <property type="taxonomic scope" value="Bacteria"/>
</dbReference>